<name>A0AAV6UR43_9ARAC</name>
<dbReference type="GO" id="GO:0003676">
    <property type="term" value="F:nucleic acid binding"/>
    <property type="evidence" value="ECO:0007669"/>
    <property type="project" value="InterPro"/>
</dbReference>
<keyword evidence="2" id="KW-1185">Reference proteome</keyword>
<gene>
    <name evidence="1" type="ORF">JTE90_000407</name>
</gene>
<dbReference type="InterPro" id="IPR036397">
    <property type="entry name" value="RNaseH_sf"/>
</dbReference>
<comment type="caution">
    <text evidence="1">The sequence shown here is derived from an EMBL/GenBank/DDBJ whole genome shotgun (WGS) entry which is preliminary data.</text>
</comment>
<dbReference type="AlphaFoldDB" id="A0AAV6UR43"/>
<evidence type="ECO:0000313" key="2">
    <source>
        <dbReference type="Proteomes" id="UP000827092"/>
    </source>
</evidence>
<dbReference type="Proteomes" id="UP000827092">
    <property type="component" value="Unassembled WGS sequence"/>
</dbReference>
<protein>
    <submittedName>
        <fullName evidence="1">Uncharacterized protein</fullName>
    </submittedName>
</protein>
<evidence type="ECO:0000313" key="1">
    <source>
        <dbReference type="EMBL" id="KAG8186937.1"/>
    </source>
</evidence>
<sequence length="67" mass="7339">MGGHACTVVTMDLRIFARVPVRPYVCGQDTKWPGAIPLKDQTADTVAKAFYANWIARFGVPDVITSD</sequence>
<dbReference type="EMBL" id="JAFNEN010000284">
    <property type="protein sequence ID" value="KAG8186937.1"/>
    <property type="molecule type" value="Genomic_DNA"/>
</dbReference>
<dbReference type="InterPro" id="IPR012337">
    <property type="entry name" value="RNaseH-like_sf"/>
</dbReference>
<accession>A0AAV6UR43</accession>
<reference evidence="1 2" key="1">
    <citation type="journal article" date="2022" name="Nat. Ecol. Evol.">
        <title>A masculinizing supergene underlies an exaggerated male reproductive morph in a spider.</title>
        <authorList>
            <person name="Hendrickx F."/>
            <person name="De Corte Z."/>
            <person name="Sonet G."/>
            <person name="Van Belleghem S.M."/>
            <person name="Kostlbacher S."/>
            <person name="Vangestel C."/>
        </authorList>
    </citation>
    <scope>NUCLEOTIDE SEQUENCE [LARGE SCALE GENOMIC DNA]</scope>
    <source>
        <strain evidence="1">W744_W776</strain>
    </source>
</reference>
<dbReference type="SUPFAM" id="SSF53098">
    <property type="entry name" value="Ribonuclease H-like"/>
    <property type="match status" value="1"/>
</dbReference>
<proteinExistence type="predicted"/>
<organism evidence="1 2">
    <name type="scientific">Oedothorax gibbosus</name>
    <dbReference type="NCBI Taxonomy" id="931172"/>
    <lineage>
        <taxon>Eukaryota</taxon>
        <taxon>Metazoa</taxon>
        <taxon>Ecdysozoa</taxon>
        <taxon>Arthropoda</taxon>
        <taxon>Chelicerata</taxon>
        <taxon>Arachnida</taxon>
        <taxon>Araneae</taxon>
        <taxon>Araneomorphae</taxon>
        <taxon>Entelegynae</taxon>
        <taxon>Araneoidea</taxon>
        <taxon>Linyphiidae</taxon>
        <taxon>Erigoninae</taxon>
        <taxon>Oedothorax</taxon>
    </lineage>
</organism>
<dbReference type="Gene3D" id="3.30.420.10">
    <property type="entry name" value="Ribonuclease H-like superfamily/Ribonuclease H"/>
    <property type="match status" value="1"/>
</dbReference>